<feature type="compositionally biased region" description="Polar residues" evidence="6">
    <location>
        <begin position="297"/>
        <end position="309"/>
    </location>
</feature>
<evidence type="ECO:0000256" key="5">
    <source>
        <dbReference type="ARBA" id="ARBA00023242"/>
    </source>
</evidence>
<feature type="compositionally biased region" description="Low complexity" evidence="6">
    <location>
        <begin position="212"/>
        <end position="230"/>
    </location>
</feature>
<evidence type="ECO:0000256" key="2">
    <source>
        <dbReference type="ARBA" id="ARBA00022491"/>
    </source>
</evidence>
<feature type="region of interest" description="Disordered" evidence="6">
    <location>
        <begin position="336"/>
        <end position="377"/>
    </location>
</feature>
<reference evidence="7" key="1">
    <citation type="submission" date="2016-04" db="EMBL/GenBank/DDBJ databases">
        <authorList>
            <person name="Evans L.H."/>
            <person name="Alamgir A."/>
            <person name="Owens N."/>
            <person name="Weber N.D."/>
            <person name="Virtaneva K."/>
            <person name="Barbian K."/>
            <person name="Babar A."/>
            <person name="Rosenke K."/>
        </authorList>
    </citation>
    <scope>NUCLEOTIDE SEQUENCE [LARGE SCALE GENOMIC DNA]</scope>
    <source>
        <strain evidence="7">CBS 101.48</strain>
    </source>
</reference>
<accession>A0A163K149</accession>
<comment type="subcellular location">
    <subcellularLocation>
        <location evidence="1">Nucleus</location>
    </subcellularLocation>
</comment>
<evidence type="ECO:0000313" key="7">
    <source>
        <dbReference type="EMBL" id="SAM05856.1"/>
    </source>
</evidence>
<dbReference type="AlphaFoldDB" id="A0A163K149"/>
<feature type="region of interest" description="Disordered" evidence="6">
    <location>
        <begin position="557"/>
        <end position="601"/>
    </location>
</feature>
<protein>
    <submittedName>
        <fullName evidence="7">Uncharacterized protein</fullName>
    </submittedName>
</protein>
<dbReference type="InParanoid" id="A0A163K149"/>
<dbReference type="GO" id="GO:0010468">
    <property type="term" value="P:regulation of gene expression"/>
    <property type="evidence" value="ECO:0007669"/>
    <property type="project" value="UniProtKB-ARBA"/>
</dbReference>
<keyword evidence="4" id="KW-0804">Transcription</keyword>
<dbReference type="EMBL" id="LT554473">
    <property type="protein sequence ID" value="SAM05856.1"/>
    <property type="molecule type" value="Genomic_DNA"/>
</dbReference>
<gene>
    <name evidence="7" type="primary">ABSGL_11731.1 scaffold 12318</name>
</gene>
<feature type="compositionally biased region" description="Low complexity" evidence="6">
    <location>
        <begin position="349"/>
        <end position="363"/>
    </location>
</feature>
<dbReference type="GO" id="GO:0005654">
    <property type="term" value="C:nucleoplasm"/>
    <property type="evidence" value="ECO:0007669"/>
    <property type="project" value="UniProtKB-ARBA"/>
</dbReference>
<feature type="compositionally biased region" description="Basic residues" evidence="6">
    <location>
        <begin position="364"/>
        <end position="377"/>
    </location>
</feature>
<evidence type="ECO:0000256" key="3">
    <source>
        <dbReference type="ARBA" id="ARBA00023015"/>
    </source>
</evidence>
<evidence type="ECO:0000313" key="8">
    <source>
        <dbReference type="Proteomes" id="UP000078561"/>
    </source>
</evidence>
<dbReference type="OrthoDB" id="70376at2759"/>
<feature type="compositionally biased region" description="Low complexity" evidence="6">
    <location>
        <begin position="40"/>
        <end position="54"/>
    </location>
</feature>
<evidence type="ECO:0000256" key="1">
    <source>
        <dbReference type="ARBA" id="ARBA00004123"/>
    </source>
</evidence>
<organism evidence="7">
    <name type="scientific">Absidia glauca</name>
    <name type="common">Pin mould</name>
    <dbReference type="NCBI Taxonomy" id="4829"/>
    <lineage>
        <taxon>Eukaryota</taxon>
        <taxon>Fungi</taxon>
        <taxon>Fungi incertae sedis</taxon>
        <taxon>Mucoromycota</taxon>
        <taxon>Mucoromycotina</taxon>
        <taxon>Mucoromycetes</taxon>
        <taxon>Mucorales</taxon>
        <taxon>Cunninghamellaceae</taxon>
        <taxon>Absidia</taxon>
    </lineage>
</organism>
<feature type="compositionally biased region" description="Low complexity" evidence="6">
    <location>
        <begin position="80"/>
        <end position="154"/>
    </location>
</feature>
<dbReference type="InterPro" id="IPR013907">
    <property type="entry name" value="Sds3"/>
</dbReference>
<feature type="compositionally biased region" description="Low complexity" evidence="6">
    <location>
        <begin position="184"/>
        <end position="200"/>
    </location>
</feature>
<feature type="region of interest" description="Disordered" evidence="6">
    <location>
        <begin position="40"/>
        <end position="324"/>
    </location>
</feature>
<dbReference type="Pfam" id="PF08598">
    <property type="entry name" value="Sds3"/>
    <property type="match status" value="1"/>
</dbReference>
<keyword evidence="2" id="KW-0678">Repressor</keyword>
<keyword evidence="8" id="KW-1185">Reference proteome</keyword>
<feature type="compositionally biased region" description="Pro residues" evidence="6">
    <location>
        <begin position="70"/>
        <end position="79"/>
    </location>
</feature>
<proteinExistence type="predicted"/>
<dbReference type="Proteomes" id="UP000078561">
    <property type="component" value="Unassembled WGS sequence"/>
</dbReference>
<keyword evidence="3" id="KW-0805">Transcription regulation</keyword>
<dbReference type="STRING" id="4829.A0A163K149"/>
<keyword evidence="5" id="KW-0539">Nucleus</keyword>
<feature type="compositionally biased region" description="Polar residues" evidence="6">
    <location>
        <begin position="231"/>
        <end position="245"/>
    </location>
</feature>
<evidence type="ECO:0000256" key="6">
    <source>
        <dbReference type="SAM" id="MobiDB-lite"/>
    </source>
</evidence>
<evidence type="ECO:0000256" key="4">
    <source>
        <dbReference type="ARBA" id="ARBA00023163"/>
    </source>
</evidence>
<feature type="compositionally biased region" description="Low complexity" evidence="6">
    <location>
        <begin position="261"/>
        <end position="285"/>
    </location>
</feature>
<dbReference type="OMA" id="HISHTHP"/>
<name>A0A163K149_ABSGL</name>
<sequence length="620" mass="69613">MLPQLSYVVAQAGVDSRPPPMLPRLTKPFYANGDSTMTTTSTATGASASVPGSGLDRSHYTPSYYMRPGSSPPPHPSLFPLPSNTFSSASSSTSLPTTATTSSTATNTTANNSTTSSMSTLSSPYVYPSSSSIMSKPSGTPTGNSKLSSSTSSSVTGPDTGRTYVGLPITPKQRKQQLSPTMVTSSSSAYEYTSSSSATTHYRQHPHPHPPSSIAPSSGHSHQQQQTSVSYASPSTAYPTYQSNDPWPHRVTAPFVEPGKSSSLSSSSQSTFSYATSTYPPYTTSPKPPAPDLTHWTVHSPSLDLSNSPRQQHHQRQHQHQPQTHQPLLYQHHYSQPQDKIKQQKKQQYEYQHQQQQVHAAPVQHKHQQQHQQRHRSRGFMVPDNDTLNDIHQHPPPAFDYQTAYTTAYPPAPSRRTEHLKEWNQLLTWMDHEFWEHSEEIYQEKLASLQQELKSLQNDTHVPFRDLVSDLEMKRGTMIADAECFLNYQLEWMEQLYEEDVAIIEEEYNASAKRRKKSAMATDAILAVIEDRKKQVREEKDDHLNEKDLIGEAYSRVTNKRTLRKRPPTEHSRTDSRKRHARQVAAHQADTNTALGKEEEELEEELLLMKMNPSLPMKLS</sequence>